<dbReference type="PROSITE" id="PS51677">
    <property type="entry name" value="NODB"/>
    <property type="match status" value="1"/>
</dbReference>
<sequence>MTDTPPVSRRAVLKQGAVALALATGGRTLGRARAQQRHPLLTTDFESTDRYADPDDRLDDFEDLDPWSEDEGSLSADTNEVYRGSQSARLSTPANSDADGLAISREFDELDLSDRDLSLALRLGDPDTEQLVVEVEDEDGDYVEMNRRTISPTYGWFRIDLGVTDESGDPDLSSVEEIRIRFNRDSDAPMLVWLDDLGTTPRVDGGRVVLAFDDGGITQYTRALPILESYGFPAVTCVNTGRVDRDDYLGESEMREMRAAGWEIGSHTVDHRDLPELPNDEARRQVADAKQWLLDRGFEVGSSIFTYPWSGTSPRIRNIVSDYHYLAFTDGSMPHGARLTGPLTVGRVFGENRDRVETTLDLAEKYGQTVVLAYHQVGAGGWISESAFRETMNGIAERGLDVIRPSTMLTELLDPPVTEIEPLSVPRVVARDGDIGLADVQRAVHWNEQDAYVPRTNGEKMDDETLAEILEMWENGR</sequence>
<protein>
    <submittedName>
        <fullName evidence="5">Polysaccharide deacetylase family protein</fullName>
    </submittedName>
</protein>
<evidence type="ECO:0000256" key="2">
    <source>
        <dbReference type="ARBA" id="ARBA00022729"/>
    </source>
</evidence>
<organism evidence="5 6">
    <name type="scientific">Haloarcula rubra</name>
    <dbReference type="NCBI Taxonomy" id="2487747"/>
    <lineage>
        <taxon>Archaea</taxon>
        <taxon>Methanobacteriati</taxon>
        <taxon>Methanobacteriota</taxon>
        <taxon>Stenosarchaea group</taxon>
        <taxon>Halobacteria</taxon>
        <taxon>Halobacteriales</taxon>
        <taxon>Haloarculaceae</taxon>
        <taxon>Haloarcula</taxon>
    </lineage>
</organism>
<dbReference type="GO" id="GO:0005975">
    <property type="term" value="P:carbohydrate metabolic process"/>
    <property type="evidence" value="ECO:0007669"/>
    <property type="project" value="InterPro"/>
</dbReference>
<feature type="domain" description="NodB homology" evidence="4">
    <location>
        <begin position="206"/>
        <end position="403"/>
    </location>
</feature>
<feature type="compositionally biased region" description="Polar residues" evidence="3">
    <location>
        <begin position="84"/>
        <end position="95"/>
    </location>
</feature>
<dbReference type="AlphaFoldDB" id="A0AAW4PYZ3"/>
<dbReference type="InterPro" id="IPR002509">
    <property type="entry name" value="NODB_dom"/>
</dbReference>
<dbReference type="RefSeq" id="WP_220620558.1">
    <property type="nucleotide sequence ID" value="NZ_RKLR01000018.1"/>
</dbReference>
<comment type="subcellular location">
    <subcellularLocation>
        <location evidence="1">Secreted</location>
    </subcellularLocation>
</comment>
<accession>A0AAW4PYZ3</accession>
<dbReference type="Gene3D" id="3.20.20.370">
    <property type="entry name" value="Glycoside hydrolase/deacetylase"/>
    <property type="match status" value="1"/>
</dbReference>
<dbReference type="InterPro" id="IPR011330">
    <property type="entry name" value="Glyco_hydro/deAcase_b/a-brl"/>
</dbReference>
<keyword evidence="6" id="KW-1185">Reference proteome</keyword>
<comment type="caution">
    <text evidence="5">The sequence shown here is derived from an EMBL/GenBank/DDBJ whole genome shotgun (WGS) entry which is preliminary data.</text>
</comment>
<dbReference type="Pfam" id="PF01522">
    <property type="entry name" value="Polysacc_deac_1"/>
    <property type="match status" value="1"/>
</dbReference>
<dbReference type="GO" id="GO:0005576">
    <property type="term" value="C:extracellular region"/>
    <property type="evidence" value="ECO:0007669"/>
    <property type="project" value="UniProtKB-SubCell"/>
</dbReference>
<dbReference type="GO" id="GO:0016810">
    <property type="term" value="F:hydrolase activity, acting on carbon-nitrogen (but not peptide) bonds"/>
    <property type="evidence" value="ECO:0007669"/>
    <property type="project" value="InterPro"/>
</dbReference>
<dbReference type="PROSITE" id="PS51318">
    <property type="entry name" value="TAT"/>
    <property type="match status" value="1"/>
</dbReference>
<dbReference type="PANTHER" id="PTHR34216:SF3">
    <property type="entry name" value="POLY-BETA-1,6-N-ACETYL-D-GLUCOSAMINE N-DEACETYLASE"/>
    <property type="match status" value="1"/>
</dbReference>
<feature type="region of interest" description="Disordered" evidence="3">
    <location>
        <begin position="31"/>
        <end position="98"/>
    </location>
</feature>
<gene>
    <name evidence="5" type="ORF">EGH21_22005</name>
</gene>
<feature type="compositionally biased region" description="Acidic residues" evidence="3">
    <location>
        <begin position="56"/>
        <end position="72"/>
    </location>
</feature>
<name>A0AAW4PYZ3_9EURY</name>
<dbReference type="SUPFAM" id="SSF88713">
    <property type="entry name" value="Glycoside hydrolase/deacetylase"/>
    <property type="match status" value="1"/>
</dbReference>
<proteinExistence type="predicted"/>
<dbReference type="PANTHER" id="PTHR34216">
    <property type="match status" value="1"/>
</dbReference>
<evidence type="ECO:0000256" key="3">
    <source>
        <dbReference type="SAM" id="MobiDB-lite"/>
    </source>
</evidence>
<evidence type="ECO:0000313" key="6">
    <source>
        <dbReference type="Proteomes" id="UP001430377"/>
    </source>
</evidence>
<dbReference type="CDD" id="cd10970">
    <property type="entry name" value="CE4_DAC_u1_6s"/>
    <property type="match status" value="1"/>
</dbReference>
<keyword evidence="2" id="KW-0732">Signal</keyword>
<reference evidence="5 6" key="1">
    <citation type="submission" date="2021-06" db="EMBL/GenBank/DDBJ databases">
        <title>Halomicroarcula sp. a new haloarchaeum isolated from saline soil.</title>
        <authorList>
            <person name="Duran-Viseras A."/>
            <person name="Sanchez-Porro C."/>
            <person name="Ventosa A."/>
        </authorList>
    </citation>
    <scope>NUCLEOTIDE SEQUENCE [LARGE SCALE GENOMIC DNA]</scope>
    <source>
        <strain evidence="5 6">F13</strain>
    </source>
</reference>
<dbReference type="EMBL" id="RKLR01000018">
    <property type="protein sequence ID" value="MBX0325695.1"/>
    <property type="molecule type" value="Genomic_DNA"/>
</dbReference>
<evidence type="ECO:0000259" key="4">
    <source>
        <dbReference type="PROSITE" id="PS51677"/>
    </source>
</evidence>
<dbReference type="Proteomes" id="UP001430377">
    <property type="component" value="Unassembled WGS sequence"/>
</dbReference>
<dbReference type="InterPro" id="IPR006311">
    <property type="entry name" value="TAT_signal"/>
</dbReference>
<dbReference type="InterPro" id="IPR051398">
    <property type="entry name" value="Polysacch_Deacetylase"/>
</dbReference>
<evidence type="ECO:0000256" key="1">
    <source>
        <dbReference type="ARBA" id="ARBA00004613"/>
    </source>
</evidence>
<evidence type="ECO:0000313" key="5">
    <source>
        <dbReference type="EMBL" id="MBX0325695.1"/>
    </source>
</evidence>